<sequence length="70" mass="8231">MSEFKAKDVVKHVHTDIDWKVLESTNEWIKVERQNEEGQRIVEEFAPEFLELVSRKSGGFVMGLKPEDFH</sequence>
<evidence type="ECO:0000313" key="1">
    <source>
        <dbReference type="EMBL" id="MVM93845.1"/>
    </source>
</evidence>
<dbReference type="EMBL" id="WPIP01000317">
    <property type="protein sequence ID" value="MVM93845.1"/>
    <property type="molecule type" value="Genomic_DNA"/>
</dbReference>
<evidence type="ECO:0000313" key="2">
    <source>
        <dbReference type="Proteomes" id="UP000439424"/>
    </source>
</evidence>
<accession>A0A6I4HS03</accession>
<dbReference type="AlphaFoldDB" id="A0A6I4HS03"/>
<protein>
    <submittedName>
        <fullName evidence="1">Uncharacterized protein</fullName>
    </submittedName>
</protein>
<proteinExistence type="predicted"/>
<dbReference type="Proteomes" id="UP000439424">
    <property type="component" value="Unassembled WGS sequence"/>
</dbReference>
<name>A0A6I4HS03_ACIBA</name>
<reference evidence="1 2" key="1">
    <citation type="submission" date="2019-11" db="EMBL/GenBank/DDBJ databases">
        <title>Multidrug-resistant Acinetobacter baumannii moving toward extensively drug-resistant over fifteen years in South of Brazil.</title>
        <authorList>
            <person name="Fedrigo N.H."/>
            <person name="Cerdeira L."/>
            <person name="Fuga B."/>
            <person name="Marini P.V.B."/>
            <person name="Shinohara D.R."/>
            <person name="Carrara-Marroni F.E."/>
            <person name="Lincopan N."/>
            <person name="Tognim M.C.B."/>
        </authorList>
    </citation>
    <scope>NUCLEOTIDE SEQUENCE [LARGE SCALE GENOMIC DNA]</scope>
    <source>
        <strain evidence="1 2">Ac576</strain>
    </source>
</reference>
<organism evidence="1 2">
    <name type="scientific">Acinetobacter baumannii</name>
    <dbReference type="NCBI Taxonomy" id="470"/>
    <lineage>
        <taxon>Bacteria</taxon>
        <taxon>Pseudomonadati</taxon>
        <taxon>Pseudomonadota</taxon>
        <taxon>Gammaproteobacteria</taxon>
        <taxon>Moraxellales</taxon>
        <taxon>Moraxellaceae</taxon>
        <taxon>Acinetobacter</taxon>
        <taxon>Acinetobacter calcoaceticus/baumannii complex</taxon>
    </lineage>
</organism>
<dbReference type="RefSeq" id="WP_001288599.1">
    <property type="nucleotide sequence ID" value="NZ_CAUZCM010000175.1"/>
</dbReference>
<comment type="caution">
    <text evidence="1">The sequence shown here is derived from an EMBL/GenBank/DDBJ whole genome shotgun (WGS) entry which is preliminary data.</text>
</comment>
<gene>
    <name evidence="1" type="ORF">GNY86_20145</name>
</gene>